<proteinExistence type="predicted"/>
<dbReference type="AlphaFoldDB" id="A0A4R1Y5Q9"/>
<keyword evidence="2" id="KW-1185">Reference proteome</keyword>
<reference evidence="1 2" key="1">
    <citation type="submission" date="2019-03" db="EMBL/GenBank/DDBJ databases">
        <title>Genomic analyses of the natural microbiome of Caenorhabditis elegans.</title>
        <authorList>
            <person name="Samuel B."/>
        </authorList>
    </citation>
    <scope>NUCLEOTIDE SEQUENCE [LARGE SCALE GENOMIC DNA]</scope>
    <source>
        <strain evidence="1 2">JUb89</strain>
    </source>
</reference>
<dbReference type="EMBL" id="SLVJ01000001">
    <property type="protein sequence ID" value="TCM71031.1"/>
    <property type="molecule type" value="Genomic_DNA"/>
</dbReference>
<sequence length="238" mass="26436">MMSKTYVVYGVSKGLGQAIIEALPTDQDQIYGISRSKPSCNRENLHWIKADLSQAEQSRDQVKAVLQTKPVDYLIYNVGIWEALAFDPAYDFKACSDLEIATMLQTNIHACLLAIQSLIENLKQSPNAKIILIGSTWGLDNHKGKEVVFSTTKYALRGMVHALRENLRQDRIGISIVNLGYLATEFGLDTPTEQVIEQTQAELIPLQDVMLALKFILATSHASCVKEINIPAMADENV</sequence>
<gene>
    <name evidence="1" type="ORF">EC844_101312</name>
</gene>
<dbReference type="InterPro" id="IPR052184">
    <property type="entry name" value="SDR_enzymes"/>
</dbReference>
<dbReference type="Gene3D" id="3.40.50.720">
    <property type="entry name" value="NAD(P)-binding Rossmann-like Domain"/>
    <property type="match status" value="1"/>
</dbReference>
<dbReference type="Proteomes" id="UP000294963">
    <property type="component" value="Unassembled WGS sequence"/>
</dbReference>
<dbReference type="InterPro" id="IPR002347">
    <property type="entry name" value="SDR_fam"/>
</dbReference>
<dbReference type="SUPFAM" id="SSF51735">
    <property type="entry name" value="NAD(P)-binding Rossmann-fold domains"/>
    <property type="match status" value="1"/>
</dbReference>
<organism evidence="1 2">
    <name type="scientific">Acinetobacter calcoaceticus</name>
    <dbReference type="NCBI Taxonomy" id="471"/>
    <lineage>
        <taxon>Bacteria</taxon>
        <taxon>Pseudomonadati</taxon>
        <taxon>Pseudomonadota</taxon>
        <taxon>Gammaproteobacteria</taxon>
        <taxon>Moraxellales</taxon>
        <taxon>Moraxellaceae</taxon>
        <taxon>Acinetobacter</taxon>
        <taxon>Acinetobacter calcoaceticus/baumannii complex</taxon>
    </lineage>
</organism>
<dbReference type="GO" id="GO:0016616">
    <property type="term" value="F:oxidoreductase activity, acting on the CH-OH group of donors, NAD or NADP as acceptor"/>
    <property type="evidence" value="ECO:0007669"/>
    <property type="project" value="TreeGrafter"/>
</dbReference>
<dbReference type="InterPro" id="IPR036291">
    <property type="entry name" value="NAD(P)-bd_dom_sf"/>
</dbReference>
<dbReference type="PANTHER" id="PTHR45458">
    <property type="entry name" value="SHORT-CHAIN DEHYDROGENASE/REDUCTASE SDR"/>
    <property type="match status" value="1"/>
</dbReference>
<dbReference type="PANTHER" id="PTHR45458:SF3">
    <property type="entry name" value="CHAIN DEHYDROGENASE (ATSC), PUTATIVE-RELATED"/>
    <property type="match status" value="1"/>
</dbReference>
<dbReference type="PRINTS" id="PR00081">
    <property type="entry name" value="GDHRDH"/>
</dbReference>
<evidence type="ECO:0000313" key="1">
    <source>
        <dbReference type="EMBL" id="TCM71031.1"/>
    </source>
</evidence>
<dbReference type="Pfam" id="PF00106">
    <property type="entry name" value="adh_short"/>
    <property type="match status" value="1"/>
</dbReference>
<accession>A0A4R1Y5Q9</accession>
<dbReference type="CDD" id="cd05233">
    <property type="entry name" value="SDR_c"/>
    <property type="match status" value="1"/>
</dbReference>
<evidence type="ECO:0000313" key="2">
    <source>
        <dbReference type="Proteomes" id="UP000294963"/>
    </source>
</evidence>
<comment type="caution">
    <text evidence="1">The sequence shown here is derived from an EMBL/GenBank/DDBJ whole genome shotgun (WGS) entry which is preliminary data.</text>
</comment>
<name>A0A4R1Y5Q9_ACICA</name>
<protein>
    <submittedName>
        <fullName evidence="1">Short-subunit dehydrogenase</fullName>
    </submittedName>
</protein>